<accession>A0A0H5CE32</accession>
<feature type="transmembrane region" description="Helical" evidence="1">
    <location>
        <begin position="62"/>
        <end position="84"/>
    </location>
</feature>
<dbReference type="Proteomes" id="UP000038830">
    <property type="component" value="Unassembled WGS sequence"/>
</dbReference>
<organism evidence="2 3">
    <name type="scientific">Cyberlindnera jadinii (strain ATCC 18201 / CBS 1600 / BCRC 20928 / JCM 3617 / NBRC 0987 / NRRL Y-1542)</name>
    <name type="common">Torula yeast</name>
    <name type="synonym">Candida utilis</name>
    <dbReference type="NCBI Taxonomy" id="983966"/>
    <lineage>
        <taxon>Eukaryota</taxon>
        <taxon>Fungi</taxon>
        <taxon>Dikarya</taxon>
        <taxon>Ascomycota</taxon>
        <taxon>Saccharomycotina</taxon>
        <taxon>Saccharomycetes</taxon>
        <taxon>Phaffomycetales</taxon>
        <taxon>Phaffomycetaceae</taxon>
        <taxon>Cyberlindnera</taxon>
    </lineage>
</organism>
<evidence type="ECO:0000256" key="1">
    <source>
        <dbReference type="SAM" id="Phobius"/>
    </source>
</evidence>
<reference evidence="3" key="1">
    <citation type="journal article" date="2015" name="J. Biotechnol.">
        <title>The structure of the Cyberlindnera jadinii genome and its relation to Candida utilis analyzed by the occurrence of single nucleotide polymorphisms.</title>
        <authorList>
            <person name="Rupp O."/>
            <person name="Brinkrolf K."/>
            <person name="Buerth C."/>
            <person name="Kunigo M."/>
            <person name="Schneider J."/>
            <person name="Jaenicke S."/>
            <person name="Goesmann A."/>
            <person name="Puehler A."/>
            <person name="Jaeger K.-E."/>
            <person name="Ernst J.F."/>
        </authorList>
    </citation>
    <scope>NUCLEOTIDE SEQUENCE [LARGE SCALE GENOMIC DNA]</scope>
    <source>
        <strain evidence="3">ATCC 18201 / CBS 1600 / BCRC 20928 / JCM 3617 / NBRC 0987 / NRRL Y-1542</strain>
    </source>
</reference>
<dbReference type="EMBL" id="CDQK01000003">
    <property type="protein sequence ID" value="CEP22844.1"/>
    <property type="molecule type" value="Genomic_DNA"/>
</dbReference>
<keyword evidence="1" id="KW-0812">Transmembrane</keyword>
<sequence length="306" mass="33669">MSVLANDTRIVSTREALDRVTSQASFFDNVVVRTLDAYQTLFLSFATEFCARALEKMLSSRGIMLIPAITLDCFFCMFGFVTAVKITMIKVVLIIAHNSTRPVTPPGPGSTKRQSMNIKKIGAVELIDFIDFLIPAEVAEHVVIGFGVIPKNSVYHLDDETLQLEFQKHGYKSVQQLVLFDNTEGSRGYRNVLFDAFYAVHTDGFHSLVLSAIFGPLGLLEAVSSAHWNNGSFEPTNGLSTEWCTLSSFVKKEVDDDYLSAYRTRLSAAQESAEFNGCISGSIDSTIGYGQYWSNSIGGVNGDCNC</sequence>
<evidence type="ECO:0000313" key="2">
    <source>
        <dbReference type="EMBL" id="CEP22844.1"/>
    </source>
</evidence>
<proteinExistence type="predicted"/>
<name>A0A0H5CE32_CYBJN</name>
<keyword evidence="1" id="KW-0472">Membrane</keyword>
<protein>
    <submittedName>
        <fullName evidence="2">Uncharacterized protein</fullName>
    </submittedName>
</protein>
<evidence type="ECO:0000313" key="3">
    <source>
        <dbReference type="Proteomes" id="UP000038830"/>
    </source>
</evidence>
<gene>
    <name evidence="2" type="ORF">BN1211_3302</name>
</gene>
<dbReference type="AlphaFoldDB" id="A0A0H5CE32"/>
<keyword evidence="1" id="KW-1133">Transmembrane helix</keyword>